<evidence type="ECO:0000256" key="1">
    <source>
        <dbReference type="ARBA" id="ARBA00004604"/>
    </source>
</evidence>
<dbReference type="STRING" id="215250.A0A316YRU3"/>
<proteinExistence type="inferred from homology"/>
<feature type="compositionally biased region" description="Acidic residues" evidence="10">
    <location>
        <begin position="459"/>
        <end position="473"/>
    </location>
</feature>
<evidence type="ECO:0000313" key="12">
    <source>
        <dbReference type="EMBL" id="PWN92107.1"/>
    </source>
</evidence>
<feature type="compositionally biased region" description="Low complexity" evidence="10">
    <location>
        <begin position="13"/>
        <end position="31"/>
    </location>
</feature>
<organism evidence="12 13">
    <name type="scientific">Acaromyces ingoldii</name>
    <dbReference type="NCBI Taxonomy" id="215250"/>
    <lineage>
        <taxon>Eukaryota</taxon>
        <taxon>Fungi</taxon>
        <taxon>Dikarya</taxon>
        <taxon>Basidiomycota</taxon>
        <taxon>Ustilaginomycotina</taxon>
        <taxon>Exobasidiomycetes</taxon>
        <taxon>Exobasidiales</taxon>
        <taxon>Cryptobasidiaceae</taxon>
        <taxon>Acaromyces</taxon>
    </lineage>
</organism>
<keyword evidence="8" id="KW-0804">Transcription</keyword>
<feature type="region of interest" description="Disordered" evidence="10">
    <location>
        <begin position="74"/>
        <end position="111"/>
    </location>
</feature>
<keyword evidence="13" id="KW-1185">Reference proteome</keyword>
<dbReference type="InterPro" id="IPR033599">
    <property type="entry name" value="TAF1B/Rrn7"/>
</dbReference>
<dbReference type="OrthoDB" id="428577at2759"/>
<dbReference type="FunCoup" id="A0A316YRU3">
    <property type="interactions" value="37"/>
</dbReference>
<evidence type="ECO:0000256" key="5">
    <source>
        <dbReference type="ARBA" id="ARBA00022833"/>
    </source>
</evidence>
<comment type="similarity">
    <text evidence="2">Belongs to the RRN7/TAF1B family.</text>
</comment>
<dbReference type="GO" id="GO:0070860">
    <property type="term" value="C:RNA polymerase I core factor complex"/>
    <property type="evidence" value="ECO:0007669"/>
    <property type="project" value="InterPro"/>
</dbReference>
<accession>A0A316YRU3</accession>
<reference evidence="12" key="1">
    <citation type="journal article" date="2018" name="Mol. Biol. Evol.">
        <title>Broad Genomic Sampling Reveals a Smut Pathogenic Ancestry of the Fungal Clade Ustilaginomycotina.</title>
        <authorList>
            <person name="Kijpornyongpan T."/>
            <person name="Mondo S.J."/>
            <person name="Barry K."/>
            <person name="Sandor L."/>
            <person name="Lee J."/>
            <person name="Lipzen A."/>
            <person name="Pangilinan J."/>
            <person name="LaButti K."/>
            <person name="Hainaut M."/>
            <person name="Henrissat B."/>
            <person name="Grigoriev I.V."/>
            <person name="Spatafora J.W."/>
            <person name="Aime M.C."/>
        </authorList>
    </citation>
    <scope>NUCLEOTIDE SEQUENCE [LARGE SCALE GENOMIC DNA]</scope>
    <source>
        <strain evidence="12">MCA 4198</strain>
    </source>
</reference>
<evidence type="ECO:0000256" key="8">
    <source>
        <dbReference type="ARBA" id="ARBA00023163"/>
    </source>
</evidence>
<evidence type="ECO:0000256" key="2">
    <source>
        <dbReference type="ARBA" id="ARBA00006899"/>
    </source>
</evidence>
<evidence type="ECO:0000259" key="11">
    <source>
        <dbReference type="Pfam" id="PF20644"/>
    </source>
</evidence>
<evidence type="ECO:0000256" key="3">
    <source>
        <dbReference type="ARBA" id="ARBA00022723"/>
    </source>
</evidence>
<keyword evidence="3" id="KW-0479">Metal-binding</keyword>
<dbReference type="Pfam" id="PF20644">
    <property type="entry name" value="Rrn7_cyclin_N"/>
    <property type="match status" value="1"/>
</dbReference>
<dbReference type="AlphaFoldDB" id="A0A316YRU3"/>
<feature type="compositionally biased region" description="Basic and acidic residues" evidence="10">
    <location>
        <begin position="295"/>
        <end position="306"/>
    </location>
</feature>
<feature type="region of interest" description="Disordered" evidence="10">
    <location>
        <begin position="207"/>
        <end position="306"/>
    </location>
</feature>
<dbReference type="EMBL" id="KZ819635">
    <property type="protein sequence ID" value="PWN92107.1"/>
    <property type="molecule type" value="Genomic_DNA"/>
</dbReference>
<dbReference type="PANTHER" id="PTHR31576:SF2">
    <property type="entry name" value="TATA BOX-BINDING PROTEIN-ASSOCIATED FACTOR RNA POLYMERASE I SUBUNIT B"/>
    <property type="match status" value="1"/>
</dbReference>
<keyword evidence="7" id="KW-0238">DNA-binding</keyword>
<evidence type="ECO:0000256" key="9">
    <source>
        <dbReference type="ARBA" id="ARBA00023242"/>
    </source>
</evidence>
<evidence type="ECO:0000256" key="6">
    <source>
        <dbReference type="ARBA" id="ARBA00023015"/>
    </source>
</evidence>
<evidence type="ECO:0000313" key="13">
    <source>
        <dbReference type="Proteomes" id="UP000245768"/>
    </source>
</evidence>
<feature type="region of interest" description="Disordered" evidence="10">
    <location>
        <begin position="1"/>
        <end position="41"/>
    </location>
</feature>
<keyword evidence="6" id="KW-0805">Transcription regulation</keyword>
<comment type="subcellular location">
    <subcellularLocation>
        <location evidence="1">Nucleus</location>
        <location evidence="1">Nucleolus</location>
    </subcellularLocation>
</comment>
<sequence>MEPGESFYPRPPTRQSSAAPSSSSQLAGSSTPRRRQRRQCQLCGSRRFHRDGSTGLIVCDEGHVLQGYREEVGDEGDDAFKSSSQRRKKDRTGIEDRKQRHKRERQRRERKFWKGPRGRFLKYQCLQLLLRLQIQALREEVPSLPVQLEAVARELWALWVSRVPHLEPRPLVEQLSHAAEQLHMQQWSVEVGGSKIKAAAAAISASQREAEDRERQLLREQEDEQRERLDEALREAGVGMDEQGGGESSAGETSQWDYPYSQDSGLESAFEDEDGEVIIPRYRKKRSRAKGADGSSKRGEEKKEDPDGMATVTAILYLSLLTLRVPLLWNDLVKLIASGKMPYMHALHHLPPEMMSHLPYASVQMLDPKRVPSVMKLQSKTAYVAAKLNSAFGVEFPSVNALPMLLACTQRMLLPPTFYLAAKTLVGYANISMHAVPLECSQKVSVRRASSPGTSDSNESGEDEDDSIDEEMDQEAKKKAKAQQQGRLIVTVNGKGQARCAVLMAVLVVVAKMHYGLDDQERVEKASTHPTGAPKLSNWLDALGSLEERLRKDTRLVFDPQG</sequence>
<evidence type="ECO:0000256" key="7">
    <source>
        <dbReference type="ARBA" id="ARBA00023125"/>
    </source>
</evidence>
<dbReference type="GO" id="GO:0008270">
    <property type="term" value="F:zinc ion binding"/>
    <property type="evidence" value="ECO:0007669"/>
    <property type="project" value="UniProtKB-KW"/>
</dbReference>
<feature type="region of interest" description="Disordered" evidence="10">
    <location>
        <begin position="447"/>
        <end position="484"/>
    </location>
</feature>
<feature type="compositionally biased region" description="Basic and acidic residues" evidence="10">
    <location>
        <begin position="208"/>
        <end position="234"/>
    </location>
</feature>
<dbReference type="InterPro" id="IPR048540">
    <property type="entry name" value="Rrn7_cyclin_N"/>
</dbReference>
<dbReference type="InParanoid" id="A0A316YRU3"/>
<dbReference type="RefSeq" id="XP_025379305.1">
    <property type="nucleotide sequence ID" value="XM_025525735.1"/>
</dbReference>
<keyword evidence="4" id="KW-0863">Zinc-finger</keyword>
<feature type="compositionally biased region" description="Polar residues" evidence="10">
    <location>
        <begin position="250"/>
        <end position="265"/>
    </location>
</feature>
<dbReference type="PANTHER" id="PTHR31576">
    <property type="entry name" value="TATA BOX-BINDING PROTEIN-ASSOCIATED FACTOR RNA POLYMERASE I SUBUNIT B"/>
    <property type="match status" value="1"/>
</dbReference>
<gene>
    <name evidence="12" type="ORF">FA10DRAFT_84419</name>
</gene>
<feature type="domain" description="Rrn7/TAF1B N-terminal cyclin" evidence="11">
    <location>
        <begin position="295"/>
        <end position="351"/>
    </location>
</feature>
<evidence type="ECO:0000256" key="4">
    <source>
        <dbReference type="ARBA" id="ARBA00022771"/>
    </source>
</evidence>
<dbReference type="GO" id="GO:0001164">
    <property type="term" value="F:RNA polymerase I core promoter sequence-specific DNA binding"/>
    <property type="evidence" value="ECO:0007669"/>
    <property type="project" value="InterPro"/>
</dbReference>
<feature type="compositionally biased region" description="Basic residues" evidence="10">
    <location>
        <begin position="99"/>
        <end position="111"/>
    </location>
</feature>
<evidence type="ECO:0000256" key="10">
    <source>
        <dbReference type="SAM" id="MobiDB-lite"/>
    </source>
</evidence>
<name>A0A316YRU3_9BASI</name>
<dbReference type="Proteomes" id="UP000245768">
    <property type="component" value="Unassembled WGS sequence"/>
</dbReference>
<dbReference type="GO" id="GO:0042790">
    <property type="term" value="P:nucleolar large rRNA transcription by RNA polymerase I"/>
    <property type="evidence" value="ECO:0007669"/>
    <property type="project" value="TreeGrafter"/>
</dbReference>
<keyword evidence="5" id="KW-0862">Zinc</keyword>
<dbReference type="GeneID" id="37047651"/>
<protein>
    <recommendedName>
        <fullName evidence="11">Rrn7/TAF1B N-terminal cyclin domain-containing protein</fullName>
    </recommendedName>
</protein>
<keyword evidence="9" id="KW-0539">Nucleus</keyword>